<name>A0A5B7ILJ9_PORTR</name>
<evidence type="ECO:0000256" key="1">
    <source>
        <dbReference type="SAM" id="MobiDB-lite"/>
    </source>
</evidence>
<accession>A0A5B7ILJ9</accession>
<dbReference type="Proteomes" id="UP000324222">
    <property type="component" value="Unassembled WGS sequence"/>
</dbReference>
<evidence type="ECO:0000313" key="3">
    <source>
        <dbReference type="Proteomes" id="UP000324222"/>
    </source>
</evidence>
<organism evidence="2 3">
    <name type="scientific">Portunus trituberculatus</name>
    <name type="common">Swimming crab</name>
    <name type="synonym">Neptunus trituberculatus</name>
    <dbReference type="NCBI Taxonomy" id="210409"/>
    <lineage>
        <taxon>Eukaryota</taxon>
        <taxon>Metazoa</taxon>
        <taxon>Ecdysozoa</taxon>
        <taxon>Arthropoda</taxon>
        <taxon>Crustacea</taxon>
        <taxon>Multicrustacea</taxon>
        <taxon>Malacostraca</taxon>
        <taxon>Eumalacostraca</taxon>
        <taxon>Eucarida</taxon>
        <taxon>Decapoda</taxon>
        <taxon>Pleocyemata</taxon>
        <taxon>Brachyura</taxon>
        <taxon>Eubrachyura</taxon>
        <taxon>Portunoidea</taxon>
        <taxon>Portunidae</taxon>
        <taxon>Portuninae</taxon>
        <taxon>Portunus</taxon>
    </lineage>
</organism>
<protein>
    <submittedName>
        <fullName evidence="2">Uncharacterized protein</fullName>
    </submittedName>
</protein>
<keyword evidence="3" id="KW-1185">Reference proteome</keyword>
<dbReference type="EMBL" id="VSRR010056318">
    <property type="protein sequence ID" value="MPC81224.1"/>
    <property type="molecule type" value="Genomic_DNA"/>
</dbReference>
<feature type="region of interest" description="Disordered" evidence="1">
    <location>
        <begin position="1"/>
        <end position="23"/>
    </location>
</feature>
<comment type="caution">
    <text evidence="2">The sequence shown here is derived from an EMBL/GenBank/DDBJ whole genome shotgun (WGS) entry which is preliminary data.</text>
</comment>
<evidence type="ECO:0000313" key="2">
    <source>
        <dbReference type="EMBL" id="MPC81224.1"/>
    </source>
</evidence>
<sequence>MLQLRGVRGRTLYTPPAFPPRPE</sequence>
<dbReference type="AlphaFoldDB" id="A0A5B7ILJ9"/>
<gene>
    <name evidence="2" type="ORF">E2C01_075831</name>
</gene>
<proteinExistence type="predicted"/>
<reference evidence="2 3" key="1">
    <citation type="submission" date="2019-05" db="EMBL/GenBank/DDBJ databases">
        <title>Another draft genome of Portunus trituberculatus and its Hox gene families provides insights of decapod evolution.</title>
        <authorList>
            <person name="Jeong J.-H."/>
            <person name="Song I."/>
            <person name="Kim S."/>
            <person name="Choi T."/>
            <person name="Kim D."/>
            <person name="Ryu S."/>
            <person name="Kim W."/>
        </authorList>
    </citation>
    <scope>NUCLEOTIDE SEQUENCE [LARGE SCALE GENOMIC DNA]</scope>
    <source>
        <tissue evidence="2">Muscle</tissue>
    </source>
</reference>